<dbReference type="PRINTS" id="PR00344">
    <property type="entry name" value="BCTRLSENSOR"/>
</dbReference>
<dbReference type="GO" id="GO:0030295">
    <property type="term" value="F:protein kinase activator activity"/>
    <property type="evidence" value="ECO:0007669"/>
    <property type="project" value="TreeGrafter"/>
</dbReference>
<dbReference type="Pfam" id="PF05227">
    <property type="entry name" value="CHASE3"/>
    <property type="match status" value="1"/>
</dbReference>
<feature type="transmembrane region" description="Helical" evidence="5">
    <location>
        <begin position="188"/>
        <end position="206"/>
    </location>
</feature>
<name>A0A1M4ZK37_9BACT</name>
<dbReference type="PROSITE" id="PS50109">
    <property type="entry name" value="HIS_KIN"/>
    <property type="match status" value="1"/>
</dbReference>
<dbReference type="GO" id="GO:0000155">
    <property type="term" value="F:phosphorelay sensor kinase activity"/>
    <property type="evidence" value="ECO:0007669"/>
    <property type="project" value="InterPro"/>
</dbReference>
<keyword evidence="5" id="KW-1133">Transmembrane helix</keyword>
<dbReference type="InterPro" id="IPR005467">
    <property type="entry name" value="His_kinase_dom"/>
</dbReference>
<dbReference type="Gene3D" id="1.10.287.130">
    <property type="match status" value="1"/>
</dbReference>
<comment type="catalytic activity">
    <reaction evidence="1">
        <text>ATP + protein L-histidine = ADP + protein N-phospho-L-histidine.</text>
        <dbReference type="EC" id="2.7.13.3"/>
    </reaction>
</comment>
<dbReference type="GO" id="GO:0007234">
    <property type="term" value="P:osmosensory signaling via phosphorelay pathway"/>
    <property type="evidence" value="ECO:0007669"/>
    <property type="project" value="TreeGrafter"/>
</dbReference>
<reference evidence="7 8" key="1">
    <citation type="submission" date="2016-11" db="EMBL/GenBank/DDBJ databases">
        <authorList>
            <person name="Jaros S."/>
            <person name="Januszkiewicz K."/>
            <person name="Wedrychowicz H."/>
        </authorList>
    </citation>
    <scope>NUCLEOTIDE SEQUENCE [LARGE SCALE GENOMIC DNA]</scope>
    <source>
        <strain evidence="7 8">DSM 18119</strain>
    </source>
</reference>
<keyword evidence="3" id="KW-0808">Transferase</keyword>
<dbReference type="InterPro" id="IPR007891">
    <property type="entry name" value="CHASE3"/>
</dbReference>
<dbReference type="STRING" id="1121884.SAMN02745131_01973"/>
<evidence type="ECO:0000256" key="3">
    <source>
        <dbReference type="ARBA" id="ARBA00022679"/>
    </source>
</evidence>
<protein>
    <recommendedName>
        <fullName evidence="2">histidine kinase</fullName>
        <ecNumber evidence="2">2.7.13.3</ecNumber>
    </recommendedName>
</protein>
<dbReference type="InterPro" id="IPR050351">
    <property type="entry name" value="BphY/WalK/GraS-like"/>
</dbReference>
<keyword evidence="8" id="KW-1185">Reference proteome</keyword>
<dbReference type="InterPro" id="IPR036097">
    <property type="entry name" value="HisK_dim/P_sf"/>
</dbReference>
<sequence length="495" mass="57386">MLVEKKRKYNWPLLSFFVTASLLLALSLLSSNRFQVQKNSSNWVTHTYEVKIKLQQVLNGIRDAESNARGYFLTSDTTFARQYLKSIIAIPVYIQELHSLVSGQGGEEEYFKSIRLLTHTRINELNLAFNSFPSIPEQKLNELLIRGKYLSDIVTAQVLHMQQLEDRLLKERFKNWEKQEANASQINFFLSLFSFIILIASFITMLKERDHRHKSESIAGILEEKVKERTYEVEYKNMVLFQQNEELEKRNDELSSFNFIVNHDLKEPLRKIRIFYERIEEIEGEEFSPTSRIYFKKINESIVRMQNLLNDVYAYSTLNIKEKFSEVDLNTILTKVLKNLEEDIQKQGALIEYSRLPKLIAIPDQIEQLFTNLLHNSLSFSRQDIEPVISISAEKIKCIHRLHGTCWKISFQDNGIGFDPEHRENIFKVFKKAHQGPKFSGTGIGLAICKKIVENHKGVIMANSRIDQGSTITILFPDNISSNVAASPPEQKIMA</sequence>
<dbReference type="Pfam" id="PF02518">
    <property type="entry name" value="HATPase_c"/>
    <property type="match status" value="1"/>
</dbReference>
<dbReference type="SMART" id="SM00387">
    <property type="entry name" value="HATPase_c"/>
    <property type="match status" value="1"/>
</dbReference>
<dbReference type="InterPro" id="IPR004358">
    <property type="entry name" value="Sig_transdc_His_kin-like_C"/>
</dbReference>
<dbReference type="SUPFAM" id="SSF55874">
    <property type="entry name" value="ATPase domain of HSP90 chaperone/DNA topoisomerase II/histidine kinase"/>
    <property type="match status" value="1"/>
</dbReference>
<keyword evidence="5" id="KW-0812">Transmembrane</keyword>
<dbReference type="EMBL" id="FQUU01000007">
    <property type="protein sequence ID" value="SHF18409.1"/>
    <property type="molecule type" value="Genomic_DNA"/>
</dbReference>
<dbReference type="CDD" id="cd19410">
    <property type="entry name" value="HK9-like_sensor"/>
    <property type="match status" value="1"/>
</dbReference>
<evidence type="ECO:0000256" key="4">
    <source>
        <dbReference type="ARBA" id="ARBA00022777"/>
    </source>
</evidence>
<dbReference type="EC" id="2.7.13.3" evidence="2"/>
<dbReference type="SUPFAM" id="SSF47384">
    <property type="entry name" value="Homodimeric domain of signal transducing histidine kinase"/>
    <property type="match status" value="1"/>
</dbReference>
<feature type="domain" description="Histidine kinase" evidence="6">
    <location>
        <begin position="260"/>
        <end position="480"/>
    </location>
</feature>
<evidence type="ECO:0000256" key="2">
    <source>
        <dbReference type="ARBA" id="ARBA00012438"/>
    </source>
</evidence>
<keyword evidence="4 7" id="KW-0418">Kinase</keyword>
<dbReference type="Proteomes" id="UP000184048">
    <property type="component" value="Unassembled WGS sequence"/>
</dbReference>
<evidence type="ECO:0000313" key="8">
    <source>
        <dbReference type="Proteomes" id="UP000184048"/>
    </source>
</evidence>
<keyword evidence="5" id="KW-0472">Membrane</keyword>
<dbReference type="PANTHER" id="PTHR42878:SF15">
    <property type="entry name" value="BACTERIOPHYTOCHROME"/>
    <property type="match status" value="1"/>
</dbReference>
<dbReference type="GO" id="GO:0000156">
    <property type="term" value="F:phosphorelay response regulator activity"/>
    <property type="evidence" value="ECO:0007669"/>
    <property type="project" value="TreeGrafter"/>
</dbReference>
<accession>A0A1M4ZK37</accession>
<dbReference type="Gene3D" id="3.30.565.10">
    <property type="entry name" value="Histidine kinase-like ATPase, C-terminal domain"/>
    <property type="match status" value="1"/>
</dbReference>
<dbReference type="InterPro" id="IPR036890">
    <property type="entry name" value="HATPase_C_sf"/>
</dbReference>
<evidence type="ECO:0000313" key="7">
    <source>
        <dbReference type="EMBL" id="SHF18409.1"/>
    </source>
</evidence>
<dbReference type="InterPro" id="IPR003594">
    <property type="entry name" value="HATPase_dom"/>
</dbReference>
<proteinExistence type="predicted"/>
<dbReference type="AlphaFoldDB" id="A0A1M4ZK37"/>
<dbReference type="PANTHER" id="PTHR42878">
    <property type="entry name" value="TWO-COMPONENT HISTIDINE KINASE"/>
    <property type="match status" value="1"/>
</dbReference>
<gene>
    <name evidence="7" type="ORF">SAMN02745131_01973</name>
</gene>
<organism evidence="7 8">
    <name type="scientific">Flavisolibacter ginsengisoli DSM 18119</name>
    <dbReference type="NCBI Taxonomy" id="1121884"/>
    <lineage>
        <taxon>Bacteria</taxon>
        <taxon>Pseudomonadati</taxon>
        <taxon>Bacteroidota</taxon>
        <taxon>Chitinophagia</taxon>
        <taxon>Chitinophagales</taxon>
        <taxon>Chitinophagaceae</taxon>
        <taxon>Flavisolibacter</taxon>
    </lineage>
</organism>
<evidence type="ECO:0000259" key="6">
    <source>
        <dbReference type="PROSITE" id="PS50109"/>
    </source>
</evidence>
<evidence type="ECO:0000256" key="5">
    <source>
        <dbReference type="SAM" id="Phobius"/>
    </source>
</evidence>
<evidence type="ECO:0000256" key="1">
    <source>
        <dbReference type="ARBA" id="ARBA00000085"/>
    </source>
</evidence>